<accession>A0A7C5R7B3</accession>
<dbReference type="SUPFAM" id="SSF89796">
    <property type="entry name" value="CoA-transferase family III (CaiB/BaiF)"/>
    <property type="match status" value="1"/>
</dbReference>
<dbReference type="Gene3D" id="3.30.1540.10">
    <property type="entry name" value="formyl-coa transferase, domain 3"/>
    <property type="match status" value="1"/>
</dbReference>
<sequence>MGPLNGIKVLDLSRVLAGPWAGQVLADMGADVIKVERPDHGDDTRNWGPPFMTNMSGVPTREAAYFHCANRAKRSITIDFALRKGQDIIHELLANTDILIENYKSGTLAKYGLDFETLHQNFPKLIYATITGFGTNGPYKNRAGYDFMIQGMAGLMSVTGEPSSDPQKVGVALTDVLTGLYTSNAILGALYHREHSGLGQHIDIALMDVAVACMANQAQNYLASGIAPKRMGNAHPNLVPYNVFRTSDGHIIIAVGNDKQFAKLAQMMGQKAWAVDPRFKTNAARIKNREQLIGLMRQILRTRRRDDWLSDLHDAGIPCGPINDMADVFADKQVIARGLKVRIPHPELGPVSYVKSPINYSETKQEFNTPAPRLGEHTKEILKEIGYTAKQIDRLKQDGVL</sequence>
<dbReference type="AlphaFoldDB" id="A0A7C5R7B3"/>
<gene>
    <name evidence="2" type="ORF">ENJ42_02520</name>
</gene>
<dbReference type="PANTHER" id="PTHR48207">
    <property type="entry name" value="SUCCINATE--HYDROXYMETHYLGLUTARATE COA-TRANSFERASE"/>
    <property type="match status" value="1"/>
</dbReference>
<name>A0A7C5R7B3_9PROT</name>
<keyword evidence="1 2" id="KW-0808">Transferase</keyword>
<dbReference type="InterPro" id="IPR003673">
    <property type="entry name" value="CoA-Trfase_fam_III"/>
</dbReference>
<dbReference type="EMBL" id="DRMJ01000121">
    <property type="protein sequence ID" value="HHL42467.1"/>
    <property type="molecule type" value="Genomic_DNA"/>
</dbReference>
<evidence type="ECO:0000313" key="2">
    <source>
        <dbReference type="EMBL" id="HHL42467.1"/>
    </source>
</evidence>
<dbReference type="GO" id="GO:0008410">
    <property type="term" value="F:CoA-transferase activity"/>
    <property type="evidence" value="ECO:0007669"/>
    <property type="project" value="TreeGrafter"/>
</dbReference>
<dbReference type="Pfam" id="PF02515">
    <property type="entry name" value="CoA_transf_3"/>
    <property type="match status" value="1"/>
</dbReference>
<proteinExistence type="predicted"/>
<dbReference type="Gene3D" id="3.40.50.10540">
    <property type="entry name" value="Crotonobetainyl-coa:carnitine coa-transferase, domain 1"/>
    <property type="match status" value="1"/>
</dbReference>
<dbReference type="InterPro" id="IPR050483">
    <property type="entry name" value="CoA-transferase_III_domain"/>
</dbReference>
<protein>
    <submittedName>
        <fullName evidence="2">CoA transferase</fullName>
    </submittedName>
</protein>
<dbReference type="Proteomes" id="UP000885830">
    <property type="component" value="Unassembled WGS sequence"/>
</dbReference>
<reference evidence="2" key="1">
    <citation type="journal article" date="2020" name="mSystems">
        <title>Genome- and Community-Level Interaction Insights into Carbon Utilization and Element Cycling Functions of Hydrothermarchaeota in Hydrothermal Sediment.</title>
        <authorList>
            <person name="Zhou Z."/>
            <person name="Liu Y."/>
            <person name="Xu W."/>
            <person name="Pan J."/>
            <person name="Luo Z.H."/>
            <person name="Li M."/>
        </authorList>
    </citation>
    <scope>NUCLEOTIDE SEQUENCE [LARGE SCALE GENOMIC DNA]</scope>
    <source>
        <strain evidence="2">HyVt-485</strain>
    </source>
</reference>
<dbReference type="PANTHER" id="PTHR48207:SF3">
    <property type="entry name" value="SUCCINATE--HYDROXYMETHYLGLUTARATE COA-TRANSFERASE"/>
    <property type="match status" value="1"/>
</dbReference>
<dbReference type="InterPro" id="IPR023606">
    <property type="entry name" value="CoA-Trfase_III_dom_1_sf"/>
</dbReference>
<evidence type="ECO:0000256" key="1">
    <source>
        <dbReference type="ARBA" id="ARBA00022679"/>
    </source>
</evidence>
<dbReference type="InterPro" id="IPR044855">
    <property type="entry name" value="CoA-Trfase_III_dom3_sf"/>
</dbReference>
<comment type="caution">
    <text evidence="2">The sequence shown here is derived from an EMBL/GenBank/DDBJ whole genome shotgun (WGS) entry which is preliminary data.</text>
</comment>
<organism evidence="2">
    <name type="scientific">Hellea balneolensis</name>
    <dbReference type="NCBI Taxonomy" id="287478"/>
    <lineage>
        <taxon>Bacteria</taxon>
        <taxon>Pseudomonadati</taxon>
        <taxon>Pseudomonadota</taxon>
        <taxon>Alphaproteobacteria</taxon>
        <taxon>Maricaulales</taxon>
        <taxon>Robiginitomaculaceae</taxon>
        <taxon>Hellea</taxon>
    </lineage>
</organism>